<gene>
    <name evidence="4" type="ORF">M0813_23922</name>
</gene>
<reference evidence="4" key="1">
    <citation type="submission" date="2022-08" db="EMBL/GenBank/DDBJ databases">
        <title>Novel sulfate-reducing endosymbionts in the free-living metamonad Anaeramoeba.</title>
        <authorList>
            <person name="Jerlstrom-Hultqvist J."/>
            <person name="Cepicka I."/>
            <person name="Gallot-Lavallee L."/>
            <person name="Salas-Leiva D."/>
            <person name="Curtis B.A."/>
            <person name="Zahonova K."/>
            <person name="Pipaliya S."/>
            <person name="Dacks J."/>
            <person name="Roger A.J."/>
        </authorList>
    </citation>
    <scope>NUCLEOTIDE SEQUENCE</scope>
    <source>
        <strain evidence="4">Schooner1</strain>
    </source>
</reference>
<dbReference type="PANTHER" id="PTHR13091">
    <property type="entry name" value="AMPLIFIED IN BREAST CANCER 2-RELATED"/>
    <property type="match status" value="1"/>
</dbReference>
<dbReference type="PANTHER" id="PTHR13091:SF0">
    <property type="entry name" value="NONSENSE-MEDIATED MRNA DECAY FACTOR SMG8"/>
    <property type="match status" value="1"/>
</dbReference>
<sequence length="460" mass="53982">MTFRIFPESKIPQKETIKKLKFCQEKVIVVGIIGSESFNGEKIRLIDFLSSRSSQREDFNDKFNEENLPVPAQIEIVYLKSRNLILLQLESFKDPSYLISLMTYFQKKNQLESQKELSKFLNEGEAEYLVSLLFLFMNCHIIILHNNSLRLDLSLLHTFKKIELLKSHIWDSYIKKFPVFLKKKKKIENQKNYFNSACCCSPFVTFAFTYTGKPYYRTMKSIDLQVDEIFESSGIFKDEGIIVLLNQRGELSISRMPPLGILSGNRTCFYIEKTILPIETITNTVDFNFENIENSKPSKNQGISLLTDHIKNIYNFFNDVREGFHLPTSLGWFNKSAAFLEFLYSTEYGFDLNKKTQKLYNPICIFSEKKAMKTYDRIIHNFRKKIVNEGAENPKDLFNEIEYIIKKFEFEINGLLIKENNLSQQLKEKLTELVNNPIVVKQNEYPELNSEEDIESTNWY</sequence>
<accession>A0ABQ8YAJ3</accession>
<evidence type="ECO:0000256" key="1">
    <source>
        <dbReference type="ARBA" id="ARBA00006443"/>
    </source>
</evidence>
<keyword evidence="5" id="KW-1185">Reference proteome</keyword>
<evidence type="ECO:0000313" key="5">
    <source>
        <dbReference type="Proteomes" id="UP001150062"/>
    </source>
</evidence>
<evidence type="ECO:0000256" key="3">
    <source>
        <dbReference type="ARBA" id="ARBA00029509"/>
    </source>
</evidence>
<protein>
    <recommendedName>
        <fullName evidence="3">Nonsense-mediated mRNA decay factor SMG8</fullName>
    </recommendedName>
</protein>
<evidence type="ECO:0000313" key="4">
    <source>
        <dbReference type="EMBL" id="KAJ6240824.1"/>
    </source>
</evidence>
<dbReference type="Pfam" id="PF10220">
    <property type="entry name" value="Smg8_Smg9"/>
    <property type="match status" value="1"/>
</dbReference>
<name>A0ABQ8YAJ3_9EUKA</name>
<dbReference type="Proteomes" id="UP001150062">
    <property type="component" value="Unassembled WGS sequence"/>
</dbReference>
<keyword evidence="2" id="KW-0866">Nonsense-mediated mRNA decay</keyword>
<organism evidence="4 5">
    <name type="scientific">Anaeramoeba flamelloides</name>
    <dbReference type="NCBI Taxonomy" id="1746091"/>
    <lineage>
        <taxon>Eukaryota</taxon>
        <taxon>Metamonada</taxon>
        <taxon>Anaeramoebidae</taxon>
        <taxon>Anaeramoeba</taxon>
    </lineage>
</organism>
<proteinExistence type="inferred from homology"/>
<comment type="caution">
    <text evidence="4">The sequence shown here is derived from an EMBL/GenBank/DDBJ whole genome shotgun (WGS) entry which is preliminary data.</text>
</comment>
<dbReference type="InterPro" id="IPR019354">
    <property type="entry name" value="SMG8-like"/>
</dbReference>
<comment type="similarity">
    <text evidence="1">Belongs to the SMG8 family.</text>
</comment>
<dbReference type="EMBL" id="JAOAOG010000198">
    <property type="protein sequence ID" value="KAJ6240824.1"/>
    <property type="molecule type" value="Genomic_DNA"/>
</dbReference>
<evidence type="ECO:0000256" key="2">
    <source>
        <dbReference type="ARBA" id="ARBA00023161"/>
    </source>
</evidence>